<dbReference type="InterPro" id="IPR001128">
    <property type="entry name" value="Cyt_P450"/>
</dbReference>
<evidence type="ECO:0000313" key="11">
    <source>
        <dbReference type="Proteomes" id="UP001163823"/>
    </source>
</evidence>
<dbReference type="GO" id="GO:0020037">
    <property type="term" value="F:heme binding"/>
    <property type="evidence" value="ECO:0007669"/>
    <property type="project" value="InterPro"/>
</dbReference>
<keyword evidence="4 8" id="KW-0479">Metal-binding</keyword>
<dbReference type="AlphaFoldDB" id="A0AAD7Q816"/>
<evidence type="ECO:0000256" key="7">
    <source>
        <dbReference type="ARBA" id="ARBA00023033"/>
    </source>
</evidence>
<dbReference type="CDD" id="cd11064">
    <property type="entry name" value="CYP86A"/>
    <property type="match status" value="1"/>
</dbReference>
<keyword evidence="5 9" id="KW-0560">Oxidoreductase</keyword>
<dbReference type="Proteomes" id="UP001163823">
    <property type="component" value="Chromosome 3"/>
</dbReference>
<keyword evidence="3 8" id="KW-0349">Heme</keyword>
<name>A0AAD7Q816_QUISA</name>
<dbReference type="GO" id="GO:0016705">
    <property type="term" value="F:oxidoreductase activity, acting on paired donors, with incorporation or reduction of molecular oxygen"/>
    <property type="evidence" value="ECO:0007669"/>
    <property type="project" value="InterPro"/>
</dbReference>
<evidence type="ECO:0000256" key="8">
    <source>
        <dbReference type="PIRSR" id="PIRSR602401-1"/>
    </source>
</evidence>
<dbReference type="PROSITE" id="PS00086">
    <property type="entry name" value="CYTOCHROME_P450"/>
    <property type="match status" value="1"/>
</dbReference>
<evidence type="ECO:0000256" key="2">
    <source>
        <dbReference type="ARBA" id="ARBA00010617"/>
    </source>
</evidence>
<evidence type="ECO:0000256" key="9">
    <source>
        <dbReference type="RuleBase" id="RU000461"/>
    </source>
</evidence>
<evidence type="ECO:0000256" key="6">
    <source>
        <dbReference type="ARBA" id="ARBA00023004"/>
    </source>
</evidence>
<dbReference type="Pfam" id="PF00067">
    <property type="entry name" value="p450"/>
    <property type="match status" value="1"/>
</dbReference>
<comment type="cofactor">
    <cofactor evidence="1 8">
        <name>heme</name>
        <dbReference type="ChEBI" id="CHEBI:30413"/>
    </cofactor>
</comment>
<dbReference type="PANTHER" id="PTHR24296">
    <property type="entry name" value="CYTOCHROME P450"/>
    <property type="match status" value="1"/>
</dbReference>
<dbReference type="GO" id="GO:0005506">
    <property type="term" value="F:iron ion binding"/>
    <property type="evidence" value="ECO:0007669"/>
    <property type="project" value="InterPro"/>
</dbReference>
<dbReference type="InterPro" id="IPR002401">
    <property type="entry name" value="Cyt_P450_E_grp-I"/>
</dbReference>
<sequence length="396" mass="45582">MGFSILTQKHGKANRRMIHSLFTNSKFLLLMERTIQKKVESCLIPVLDYISQEANGFDLQDVFQRFTFDNICSLVFGFDPECLSIQFPEVEYEKAFNEMEEILFIRHIVPRSFWKLKKGLQIGQEKKLTESLQIVEQFIYERIASKRKEVNSRSCSATSEIDLLTAYIEEEEKGQKGDKYLRDSTVNLLVAGRDTLSAGLTWFFWLVATHPSVEARILEDIKDNIFATKETKFSVPGRNELGKLVYLHAAICESLRLFPPVPYLHVCATNSDILPSGHHIKPNTKIYYSLYTMGRMEETWGEDCLEFKPERWITYTEGGEGRIKNIPSYKFIAFSSGPRSCLGKDMSIIEMKMVATAILWNYHIKVVEAHHVSPSVSIVIHMERGLKVKLTKRISI</sequence>
<dbReference type="GO" id="GO:0004497">
    <property type="term" value="F:monooxygenase activity"/>
    <property type="evidence" value="ECO:0007669"/>
    <property type="project" value="UniProtKB-KW"/>
</dbReference>
<accession>A0AAD7Q816</accession>
<keyword evidence="11" id="KW-1185">Reference proteome</keyword>
<dbReference type="GO" id="GO:0006629">
    <property type="term" value="P:lipid metabolic process"/>
    <property type="evidence" value="ECO:0007669"/>
    <property type="project" value="UniProtKB-ARBA"/>
</dbReference>
<gene>
    <name evidence="10" type="ORF">O6P43_006358</name>
</gene>
<dbReference type="PRINTS" id="PR00385">
    <property type="entry name" value="P450"/>
</dbReference>
<evidence type="ECO:0000256" key="1">
    <source>
        <dbReference type="ARBA" id="ARBA00001971"/>
    </source>
</evidence>
<dbReference type="KEGG" id="qsa:O6P43_006358"/>
<protein>
    <submittedName>
        <fullName evidence="10">Cytochrome P450 family protein</fullName>
    </submittedName>
</protein>
<evidence type="ECO:0000256" key="3">
    <source>
        <dbReference type="ARBA" id="ARBA00022617"/>
    </source>
</evidence>
<feature type="binding site" description="axial binding residue" evidence="8">
    <location>
        <position position="341"/>
    </location>
    <ligand>
        <name>heme</name>
        <dbReference type="ChEBI" id="CHEBI:30413"/>
    </ligand>
    <ligandPart>
        <name>Fe</name>
        <dbReference type="ChEBI" id="CHEBI:18248"/>
    </ligandPart>
</feature>
<evidence type="ECO:0000313" key="10">
    <source>
        <dbReference type="EMBL" id="KAJ7976595.1"/>
    </source>
</evidence>
<evidence type="ECO:0000256" key="4">
    <source>
        <dbReference type="ARBA" id="ARBA00022723"/>
    </source>
</evidence>
<proteinExistence type="inferred from homology"/>
<dbReference type="SUPFAM" id="SSF48264">
    <property type="entry name" value="Cytochrome P450"/>
    <property type="match status" value="1"/>
</dbReference>
<evidence type="ECO:0000256" key="5">
    <source>
        <dbReference type="ARBA" id="ARBA00023002"/>
    </source>
</evidence>
<comment type="caution">
    <text evidence="10">The sequence shown here is derived from an EMBL/GenBank/DDBJ whole genome shotgun (WGS) entry which is preliminary data.</text>
</comment>
<dbReference type="InterPro" id="IPR036396">
    <property type="entry name" value="Cyt_P450_sf"/>
</dbReference>
<dbReference type="InterPro" id="IPR017972">
    <property type="entry name" value="Cyt_P450_CS"/>
</dbReference>
<dbReference type="EMBL" id="JARAOO010000003">
    <property type="protein sequence ID" value="KAJ7976595.1"/>
    <property type="molecule type" value="Genomic_DNA"/>
</dbReference>
<comment type="similarity">
    <text evidence="2 9">Belongs to the cytochrome P450 family.</text>
</comment>
<organism evidence="10 11">
    <name type="scientific">Quillaja saponaria</name>
    <name type="common">Soap bark tree</name>
    <dbReference type="NCBI Taxonomy" id="32244"/>
    <lineage>
        <taxon>Eukaryota</taxon>
        <taxon>Viridiplantae</taxon>
        <taxon>Streptophyta</taxon>
        <taxon>Embryophyta</taxon>
        <taxon>Tracheophyta</taxon>
        <taxon>Spermatophyta</taxon>
        <taxon>Magnoliopsida</taxon>
        <taxon>eudicotyledons</taxon>
        <taxon>Gunneridae</taxon>
        <taxon>Pentapetalae</taxon>
        <taxon>rosids</taxon>
        <taxon>fabids</taxon>
        <taxon>Fabales</taxon>
        <taxon>Quillajaceae</taxon>
        <taxon>Quillaja</taxon>
    </lineage>
</organism>
<reference evidence="10" key="1">
    <citation type="journal article" date="2023" name="Science">
        <title>Elucidation of the pathway for biosynthesis of saponin adjuvants from the soapbark tree.</title>
        <authorList>
            <person name="Reed J."/>
            <person name="Orme A."/>
            <person name="El-Demerdash A."/>
            <person name="Owen C."/>
            <person name="Martin L.B.B."/>
            <person name="Misra R.C."/>
            <person name="Kikuchi S."/>
            <person name="Rejzek M."/>
            <person name="Martin A.C."/>
            <person name="Harkess A."/>
            <person name="Leebens-Mack J."/>
            <person name="Louveau T."/>
            <person name="Stephenson M.J."/>
            <person name="Osbourn A."/>
        </authorList>
    </citation>
    <scope>NUCLEOTIDE SEQUENCE</scope>
    <source>
        <strain evidence="10">S10</strain>
    </source>
</reference>
<keyword evidence="7 9" id="KW-0503">Monooxygenase</keyword>
<dbReference type="Gene3D" id="1.10.630.10">
    <property type="entry name" value="Cytochrome P450"/>
    <property type="match status" value="1"/>
</dbReference>
<keyword evidence="6 8" id="KW-0408">Iron</keyword>
<dbReference type="PRINTS" id="PR00463">
    <property type="entry name" value="EP450I"/>
</dbReference>